<dbReference type="Proteomes" id="UP001365542">
    <property type="component" value="Unassembled WGS sequence"/>
</dbReference>
<keyword evidence="5" id="KW-1185">Reference proteome</keyword>
<proteinExistence type="inferred from homology"/>
<dbReference type="GO" id="GO:0000030">
    <property type="term" value="F:mannosyltransferase activity"/>
    <property type="evidence" value="ECO:0007669"/>
    <property type="project" value="TreeGrafter"/>
</dbReference>
<dbReference type="InterPro" id="IPR029044">
    <property type="entry name" value="Nucleotide-diphossugar_trans"/>
</dbReference>
<dbReference type="Gene3D" id="3.90.550.20">
    <property type="match status" value="1"/>
</dbReference>
<gene>
    <name evidence="4" type="ORF">TWF694_011251</name>
</gene>
<evidence type="ECO:0000313" key="5">
    <source>
        <dbReference type="Proteomes" id="UP001365542"/>
    </source>
</evidence>
<name>A0AAV9X9V0_9PEZI</name>
<dbReference type="InterPro" id="IPR007577">
    <property type="entry name" value="GlycoTrfase_DXD_sugar-bd_CS"/>
</dbReference>
<reference evidence="4 5" key="1">
    <citation type="submission" date="2019-10" db="EMBL/GenBank/DDBJ databases">
        <authorList>
            <person name="Palmer J.M."/>
        </authorList>
    </citation>
    <scope>NUCLEOTIDE SEQUENCE [LARGE SCALE GENOMIC DNA]</scope>
    <source>
        <strain evidence="4 5">TWF694</strain>
    </source>
</reference>
<dbReference type="Pfam" id="PF04488">
    <property type="entry name" value="Gly_transf_sug"/>
    <property type="match status" value="1"/>
</dbReference>
<evidence type="ECO:0000256" key="3">
    <source>
        <dbReference type="SAM" id="Phobius"/>
    </source>
</evidence>
<protein>
    <submittedName>
        <fullName evidence="4">Uncharacterized protein</fullName>
    </submittedName>
</protein>
<sequence length="339" mass="37921">MLIPRQTSARRTRLCLLVGALIIGGVVFHQLRYLFDFIFAGKLSDSIEVLDSCSRQSPGLKPSNDPPSHQHATVPGIPNKVHQIWKTSNISTYAAGASCDSWKNVYEPLNYTVKLWPEAEIVELIASKYSWLLPTYLSYPYNIQRADIARLVVVHSEGGMYMDLDVRPRSVENTQCLQNRGLDGVFASTGGTRGLSNHFLMAEQGSAFLEFVLREAVRRAPASRLILLPYIQVFWSTGPMMLTSTFLHYAKTNPAAASRVAVLTETYGKTIMGHMPGRSWHSWDGQLLNMIGDVFSPHNKKLWMPLVMPVLSISIAASVIVGVLVYLRRRCVYEAVKLH</sequence>
<dbReference type="SUPFAM" id="SSF53448">
    <property type="entry name" value="Nucleotide-diphospho-sugar transferases"/>
    <property type="match status" value="1"/>
</dbReference>
<comment type="similarity">
    <text evidence="1">Belongs to the glycosyltransferase 32 family.</text>
</comment>
<dbReference type="GO" id="GO:0051999">
    <property type="term" value="P:mannosyl-inositol phosphorylceramide biosynthetic process"/>
    <property type="evidence" value="ECO:0007669"/>
    <property type="project" value="TreeGrafter"/>
</dbReference>
<evidence type="ECO:0000256" key="1">
    <source>
        <dbReference type="ARBA" id="ARBA00009003"/>
    </source>
</evidence>
<keyword evidence="3" id="KW-0812">Transmembrane</keyword>
<dbReference type="GO" id="GO:0016020">
    <property type="term" value="C:membrane"/>
    <property type="evidence" value="ECO:0007669"/>
    <property type="project" value="GOC"/>
</dbReference>
<dbReference type="AlphaFoldDB" id="A0AAV9X9V0"/>
<evidence type="ECO:0000256" key="2">
    <source>
        <dbReference type="ARBA" id="ARBA00022679"/>
    </source>
</evidence>
<accession>A0AAV9X9V0</accession>
<evidence type="ECO:0000313" key="4">
    <source>
        <dbReference type="EMBL" id="KAK6538371.1"/>
    </source>
</evidence>
<dbReference type="PANTHER" id="PTHR32385">
    <property type="entry name" value="MANNOSYL PHOSPHORYLINOSITOL CERAMIDE SYNTHASE"/>
    <property type="match status" value="1"/>
</dbReference>
<dbReference type="InterPro" id="IPR051706">
    <property type="entry name" value="Glycosyltransferase_domain"/>
</dbReference>
<organism evidence="4 5">
    <name type="scientific">Orbilia ellipsospora</name>
    <dbReference type="NCBI Taxonomy" id="2528407"/>
    <lineage>
        <taxon>Eukaryota</taxon>
        <taxon>Fungi</taxon>
        <taxon>Dikarya</taxon>
        <taxon>Ascomycota</taxon>
        <taxon>Pezizomycotina</taxon>
        <taxon>Orbiliomycetes</taxon>
        <taxon>Orbiliales</taxon>
        <taxon>Orbiliaceae</taxon>
        <taxon>Orbilia</taxon>
    </lineage>
</organism>
<dbReference type="PANTHER" id="PTHR32385:SF15">
    <property type="entry name" value="INOSITOL PHOSPHOCERAMIDE MANNOSYLTRANSFERASE 1"/>
    <property type="match status" value="1"/>
</dbReference>
<feature type="transmembrane region" description="Helical" evidence="3">
    <location>
        <begin position="12"/>
        <end position="35"/>
    </location>
</feature>
<feature type="transmembrane region" description="Helical" evidence="3">
    <location>
        <begin position="302"/>
        <end position="327"/>
    </location>
</feature>
<keyword evidence="3" id="KW-0472">Membrane</keyword>
<keyword evidence="2" id="KW-0808">Transferase</keyword>
<dbReference type="EMBL" id="JAVHJO010000008">
    <property type="protein sequence ID" value="KAK6538371.1"/>
    <property type="molecule type" value="Genomic_DNA"/>
</dbReference>
<comment type="caution">
    <text evidence="4">The sequence shown here is derived from an EMBL/GenBank/DDBJ whole genome shotgun (WGS) entry which is preliminary data.</text>
</comment>
<keyword evidence="3" id="KW-1133">Transmembrane helix</keyword>